<organism evidence="1 2">
    <name type="scientific">Schistosoma japonicum</name>
    <name type="common">Blood fluke</name>
    <dbReference type="NCBI Taxonomy" id="6182"/>
    <lineage>
        <taxon>Eukaryota</taxon>
        <taxon>Metazoa</taxon>
        <taxon>Spiralia</taxon>
        <taxon>Lophotrochozoa</taxon>
        <taxon>Platyhelminthes</taxon>
        <taxon>Trematoda</taxon>
        <taxon>Digenea</taxon>
        <taxon>Strigeidida</taxon>
        <taxon>Schistosomatoidea</taxon>
        <taxon>Schistosomatidae</taxon>
        <taxon>Schistosoma</taxon>
    </lineage>
</organism>
<comment type="caution">
    <text evidence="1">The sequence shown here is derived from an EMBL/GenBank/DDBJ whole genome shotgun (WGS) entry which is preliminary data.</text>
</comment>
<feature type="non-terminal residue" evidence="1">
    <location>
        <position position="1"/>
    </location>
</feature>
<sequence>RSNVNALEAEEQALRAINLDDDSQDVNHVQVLKCLLYGEGQSNRLALDFGLESKKQALRLLISCSNIHWTTYIKSQLRKAIHIIVSRVPSVPFCSRRSSFFLILLLLSILG</sequence>
<dbReference type="AlphaFoldDB" id="A0A4Z2CKL7"/>
<reference evidence="1 2" key="1">
    <citation type="submission" date="2019-03" db="EMBL/GenBank/DDBJ databases">
        <title>An improved genome assembly of the fluke Schistosoma japonicum.</title>
        <authorList>
            <person name="Hu W."/>
            <person name="Luo F."/>
            <person name="Yin M."/>
            <person name="Mo X."/>
            <person name="Sun C."/>
            <person name="Wu Q."/>
            <person name="Zhu B."/>
            <person name="Xiang M."/>
            <person name="Wang J."/>
            <person name="Wang Y."/>
            <person name="Zhang T."/>
            <person name="Xu B."/>
            <person name="Zheng H."/>
            <person name="Feng Z."/>
        </authorList>
    </citation>
    <scope>NUCLEOTIDE SEQUENCE [LARGE SCALE GENOMIC DNA]</scope>
    <source>
        <strain evidence="1">HuSjv2</strain>
        <tissue evidence="1">Worms</tissue>
    </source>
</reference>
<name>A0A4Z2CKL7_SCHJA</name>
<proteinExistence type="predicted"/>
<accession>A0A4Z2CKL7</accession>
<evidence type="ECO:0000313" key="2">
    <source>
        <dbReference type="Proteomes" id="UP000311919"/>
    </source>
</evidence>
<evidence type="ECO:0000313" key="1">
    <source>
        <dbReference type="EMBL" id="TNN04833.1"/>
    </source>
</evidence>
<protein>
    <submittedName>
        <fullName evidence="1">Uncharacterized protein</fullName>
    </submittedName>
</protein>
<keyword evidence="2" id="KW-1185">Reference proteome</keyword>
<dbReference type="Proteomes" id="UP000311919">
    <property type="component" value="Unassembled WGS sequence"/>
</dbReference>
<dbReference type="EMBL" id="SKCS01000807">
    <property type="protein sequence ID" value="TNN04833.1"/>
    <property type="molecule type" value="Genomic_DNA"/>
</dbReference>
<feature type="non-terminal residue" evidence="1">
    <location>
        <position position="111"/>
    </location>
</feature>
<gene>
    <name evidence="1" type="ORF">EWB00_010535</name>
</gene>